<gene>
    <name evidence="2" type="ORF">SAMN02746019_00013200</name>
</gene>
<dbReference type="InParanoid" id="A0A212R5N9"/>
<dbReference type="PANTHER" id="PTHR34297">
    <property type="entry name" value="HYPOTHETICAL CYTOSOLIC PROTEIN-RELATED"/>
    <property type="match status" value="1"/>
</dbReference>
<dbReference type="AlphaFoldDB" id="A0A212R5N9"/>
<dbReference type="EMBL" id="FYEK01000031">
    <property type="protein sequence ID" value="SNB67446.1"/>
    <property type="molecule type" value="Genomic_DNA"/>
</dbReference>
<reference evidence="3" key="1">
    <citation type="submission" date="2017-06" db="EMBL/GenBank/DDBJ databases">
        <authorList>
            <person name="Varghese N."/>
            <person name="Submissions S."/>
        </authorList>
    </citation>
    <scope>NUCLEOTIDE SEQUENCE [LARGE SCALE GENOMIC DNA]</scope>
    <source>
        <strain evidence="3">JAD2</strain>
    </source>
</reference>
<dbReference type="Pfam" id="PF03780">
    <property type="entry name" value="Asp23"/>
    <property type="match status" value="1"/>
</dbReference>
<sequence>MGGVEEHGPIPGRVIVAPEVLRTIVRQAALQVPGVARLAPMRVGPWPLAEGVRLTVVEHRVRVDVALVVRPETRFREVARQVQEEVARALRDLTGLEVEAVNILIADVEVEARGPSTASGSEERP</sequence>
<dbReference type="Proteomes" id="UP000197025">
    <property type="component" value="Unassembled WGS sequence"/>
</dbReference>
<evidence type="ECO:0000313" key="2">
    <source>
        <dbReference type="EMBL" id="SNB67446.1"/>
    </source>
</evidence>
<accession>A0A212R5N9</accession>
<protein>
    <submittedName>
        <fullName evidence="2">Uncharacterized conserved protein YloU, alkaline shock protein (Asp23) family</fullName>
    </submittedName>
</protein>
<evidence type="ECO:0000313" key="3">
    <source>
        <dbReference type="Proteomes" id="UP000197025"/>
    </source>
</evidence>
<name>A0A212R5N9_9CHLR</name>
<comment type="similarity">
    <text evidence="1">Belongs to the asp23 family.</text>
</comment>
<dbReference type="OrthoDB" id="9793465at2"/>
<dbReference type="InterPro" id="IPR005531">
    <property type="entry name" value="Asp23"/>
</dbReference>
<dbReference type="RefSeq" id="WP_159461670.1">
    <property type="nucleotide sequence ID" value="NZ_FYEK01000031.1"/>
</dbReference>
<proteinExistence type="inferred from homology"/>
<evidence type="ECO:0000256" key="1">
    <source>
        <dbReference type="ARBA" id="ARBA00005721"/>
    </source>
</evidence>
<keyword evidence="3" id="KW-1185">Reference proteome</keyword>
<organism evidence="2 3">
    <name type="scientific">Thermoflexus hugenholtzii JAD2</name>
    <dbReference type="NCBI Taxonomy" id="877466"/>
    <lineage>
        <taxon>Bacteria</taxon>
        <taxon>Bacillati</taxon>
        <taxon>Chloroflexota</taxon>
        <taxon>Thermoflexia</taxon>
        <taxon>Thermoflexales</taxon>
        <taxon>Thermoflexaceae</taxon>
        <taxon>Thermoflexus</taxon>
    </lineage>
</organism>